<protein>
    <recommendedName>
        <fullName evidence="3">Cytochrome c domain-containing protein</fullName>
    </recommendedName>
</protein>
<sequence>MVTLKEDNMLRNWILALLFVLFGSPAYADAPPLRDATRGELLYSTHCITCHSAKVHWRDKKLVTDWTSLRAEVRRWQEVSGLGWGDDDITEVARHLNALYYHYPKPD</sequence>
<evidence type="ECO:0000313" key="2">
    <source>
        <dbReference type="Proteomes" id="UP000012179"/>
    </source>
</evidence>
<evidence type="ECO:0008006" key="3">
    <source>
        <dbReference type="Google" id="ProtNLM"/>
    </source>
</evidence>
<organism evidence="1 2">
    <name type="scientific">Nitrosospira lacus</name>
    <dbReference type="NCBI Taxonomy" id="1288494"/>
    <lineage>
        <taxon>Bacteria</taxon>
        <taxon>Pseudomonadati</taxon>
        <taxon>Pseudomonadota</taxon>
        <taxon>Betaproteobacteria</taxon>
        <taxon>Nitrosomonadales</taxon>
        <taxon>Nitrosomonadaceae</taxon>
        <taxon>Nitrosospira</taxon>
    </lineage>
</organism>
<dbReference type="GO" id="GO:0009055">
    <property type="term" value="F:electron transfer activity"/>
    <property type="evidence" value="ECO:0007669"/>
    <property type="project" value="InterPro"/>
</dbReference>
<evidence type="ECO:0000313" key="1">
    <source>
        <dbReference type="EMBL" id="ARO87508.1"/>
    </source>
</evidence>
<dbReference type="KEGG" id="nlc:EBAPG3_006840"/>
<name>A0A1W6SNV9_9PROT</name>
<keyword evidence="2" id="KW-1185">Reference proteome</keyword>
<dbReference type="InterPro" id="IPR036909">
    <property type="entry name" value="Cyt_c-like_dom_sf"/>
</dbReference>
<proteinExistence type="predicted"/>
<dbReference type="AlphaFoldDB" id="A0A1W6SNV9"/>
<dbReference type="EMBL" id="CP021106">
    <property type="protein sequence ID" value="ARO87508.1"/>
    <property type="molecule type" value="Genomic_DNA"/>
</dbReference>
<dbReference type="GO" id="GO:0020037">
    <property type="term" value="F:heme binding"/>
    <property type="evidence" value="ECO:0007669"/>
    <property type="project" value="InterPro"/>
</dbReference>
<dbReference type="SUPFAM" id="SSF46626">
    <property type="entry name" value="Cytochrome c"/>
    <property type="match status" value="1"/>
</dbReference>
<dbReference type="eggNOG" id="COG2010">
    <property type="taxonomic scope" value="Bacteria"/>
</dbReference>
<dbReference type="Proteomes" id="UP000012179">
    <property type="component" value="Chromosome"/>
</dbReference>
<reference evidence="1 2" key="1">
    <citation type="journal article" date="2015" name="Int. J. Syst. Evol. Microbiol.">
        <title>Nitrosospira lacus sp. nov., a psychrotolerant, ammonia-oxidizing bacterium from sandy lake sediment.</title>
        <authorList>
            <person name="Urakawa H."/>
            <person name="Garcia J.C."/>
            <person name="Nielsen J.L."/>
            <person name="Le V.Q."/>
            <person name="Kozlowski J.A."/>
            <person name="Stein L.Y."/>
            <person name="Lim C.K."/>
            <person name="Pommerening-Roser A."/>
            <person name="Martens-Habbena W."/>
            <person name="Stahl D.A."/>
            <person name="Klotz M.G."/>
        </authorList>
    </citation>
    <scope>NUCLEOTIDE SEQUENCE [LARGE SCALE GENOMIC DNA]</scope>
    <source>
        <strain evidence="1 2">APG3</strain>
    </source>
</reference>
<gene>
    <name evidence="1" type="ORF">EBAPG3_006840</name>
</gene>
<accession>A0A1W6SNV9</accession>